<comment type="caution">
    <text evidence="2">The sequence shown here is derived from an EMBL/GenBank/DDBJ whole genome shotgun (WGS) entry which is preliminary data.</text>
</comment>
<dbReference type="Proteomes" id="UP000660885">
    <property type="component" value="Unassembled WGS sequence"/>
</dbReference>
<gene>
    <name evidence="2" type="ORF">JMJ56_30065</name>
</gene>
<name>A0ABS1UDM2_9PROT</name>
<keyword evidence="1" id="KW-1133">Transmembrane helix</keyword>
<feature type="transmembrane region" description="Helical" evidence="1">
    <location>
        <begin position="141"/>
        <end position="168"/>
    </location>
</feature>
<feature type="transmembrane region" description="Helical" evidence="1">
    <location>
        <begin position="239"/>
        <end position="258"/>
    </location>
</feature>
<feature type="transmembrane region" description="Helical" evidence="1">
    <location>
        <begin position="117"/>
        <end position="135"/>
    </location>
</feature>
<evidence type="ECO:0000313" key="3">
    <source>
        <dbReference type="Proteomes" id="UP000660885"/>
    </source>
</evidence>
<feature type="transmembrane region" description="Helical" evidence="1">
    <location>
        <begin position="189"/>
        <end position="208"/>
    </location>
</feature>
<feature type="transmembrane region" description="Helical" evidence="1">
    <location>
        <begin position="270"/>
        <end position="296"/>
    </location>
</feature>
<keyword evidence="1" id="KW-0812">Transmembrane</keyword>
<keyword evidence="1" id="KW-0472">Membrane</keyword>
<keyword evidence="3" id="KW-1185">Reference proteome</keyword>
<feature type="transmembrane region" description="Helical" evidence="1">
    <location>
        <begin position="21"/>
        <end position="38"/>
    </location>
</feature>
<accession>A0ABS1UDM2</accession>
<evidence type="ECO:0000313" key="2">
    <source>
        <dbReference type="EMBL" id="MBL6082225.1"/>
    </source>
</evidence>
<feature type="transmembrane region" description="Helical" evidence="1">
    <location>
        <begin position="83"/>
        <end position="105"/>
    </location>
</feature>
<dbReference type="RefSeq" id="WP_202835435.1">
    <property type="nucleotide sequence ID" value="NZ_JAETWB010000053.1"/>
</dbReference>
<reference evidence="2 3" key="1">
    <citation type="submission" date="2021-01" db="EMBL/GenBank/DDBJ databases">
        <title>Belnapia mucosa sp. nov. and Belnapia arida sp. nov., isolated from the Tabernas Desert (Almeria, Spain).</title>
        <authorList>
            <person name="Molina-Menor E."/>
            <person name="Vidal-Verdu A."/>
            <person name="Calonge A."/>
            <person name="Satari L."/>
            <person name="Pereto J."/>
            <person name="Porcar M."/>
        </authorList>
    </citation>
    <scope>NUCLEOTIDE SEQUENCE [LARGE SCALE GENOMIC DNA]</scope>
    <source>
        <strain evidence="2 3">T18</strain>
    </source>
</reference>
<proteinExistence type="predicted"/>
<evidence type="ECO:0000256" key="1">
    <source>
        <dbReference type="SAM" id="Phobius"/>
    </source>
</evidence>
<sequence>MTTLLQAFRRTFLEGQVNRDLVFRMAPGYLAAFFLFYGPEFVELRPNHSLHINPFAPLEPDYQYLHNSILGPFLGHALSLHRVFEIIALYLAATVLAAGAMLLYVRQRWDNPDARSAAFLIISLSPVWYVLTGYVGNSSSLLVLLYVLLLLAPQAVVAWIWALLLVLAHREIGVSVLGLHILLRKPDGMRMAALVVGAVAGLGLHQLYMSHLEGEVSARGSFVLVHWKMWIKLNLLKPVTLVLMAFNWFWAAVLFAAWRELLRWRDAAAIMVAIGLSAVTIDTTRVAMLVGLPLIFSLSERIVADYEWRRVQCWPLWAAIAFLQFERYAWQTLQIDEVNWDGTLSFLWKSIWSHP</sequence>
<evidence type="ECO:0008006" key="4">
    <source>
        <dbReference type="Google" id="ProtNLM"/>
    </source>
</evidence>
<dbReference type="EMBL" id="JAETWB010000053">
    <property type="protein sequence ID" value="MBL6082225.1"/>
    <property type="molecule type" value="Genomic_DNA"/>
</dbReference>
<protein>
    <recommendedName>
        <fullName evidence="4">DUF2029 domain-containing protein</fullName>
    </recommendedName>
</protein>
<organism evidence="2 3">
    <name type="scientific">Belnapia arida</name>
    <dbReference type="NCBI Taxonomy" id="2804533"/>
    <lineage>
        <taxon>Bacteria</taxon>
        <taxon>Pseudomonadati</taxon>
        <taxon>Pseudomonadota</taxon>
        <taxon>Alphaproteobacteria</taxon>
        <taxon>Acetobacterales</taxon>
        <taxon>Roseomonadaceae</taxon>
        <taxon>Belnapia</taxon>
    </lineage>
</organism>